<proteinExistence type="predicted"/>
<dbReference type="GeneID" id="78360817"/>
<organism evidence="1 2">
    <name type="scientific">Gordonibacter pamelaeae</name>
    <dbReference type="NCBI Taxonomy" id="471189"/>
    <lineage>
        <taxon>Bacteria</taxon>
        <taxon>Bacillati</taxon>
        <taxon>Actinomycetota</taxon>
        <taxon>Coriobacteriia</taxon>
        <taxon>Eggerthellales</taxon>
        <taxon>Eggerthellaceae</taxon>
        <taxon>Gordonibacter</taxon>
    </lineage>
</organism>
<comment type="caution">
    <text evidence="1">The sequence shown here is derived from an EMBL/GenBank/DDBJ whole genome shotgun (WGS) entry which is preliminary data.</text>
</comment>
<dbReference type="OrthoDB" id="3174471at2"/>
<name>A0A369LS13_9ACTN</name>
<accession>A0A369LS13</accession>
<dbReference type="RefSeq" id="WP_015540278.1">
    <property type="nucleotide sequence ID" value="NZ_CABMMS010000010.1"/>
</dbReference>
<keyword evidence="2" id="KW-1185">Reference proteome</keyword>
<protein>
    <submittedName>
        <fullName evidence="1">Uncharacterized protein</fullName>
    </submittedName>
</protein>
<gene>
    <name evidence="1" type="ORF">C1877_14050</name>
</gene>
<dbReference type="EMBL" id="PPTS01000010">
    <property type="protein sequence ID" value="RDB62160.1"/>
    <property type="molecule type" value="Genomic_DNA"/>
</dbReference>
<dbReference type="Proteomes" id="UP000254000">
    <property type="component" value="Unassembled WGS sequence"/>
</dbReference>
<evidence type="ECO:0000313" key="1">
    <source>
        <dbReference type="EMBL" id="RDB62160.1"/>
    </source>
</evidence>
<reference evidence="1 2" key="1">
    <citation type="journal article" date="2018" name="Elife">
        <title>Discovery and characterization of a prevalent human gut bacterial enzyme sufficient for the inactivation of a family of plant toxins.</title>
        <authorList>
            <person name="Koppel N."/>
            <person name="Bisanz J.E."/>
            <person name="Pandelia M.E."/>
            <person name="Turnbaugh P.J."/>
            <person name="Balskus E.P."/>
        </authorList>
    </citation>
    <scope>NUCLEOTIDE SEQUENCE [LARGE SCALE GENOMIC DNA]</scope>
    <source>
        <strain evidence="1 2">3C</strain>
    </source>
</reference>
<sequence length="257" mass="26250">MRFLALARTHFRLAARQRALWIVSLGLALLSVTITVNPGLSFETDNPAALALTAQMLALMPPVAYAAAFTDLASESERLGISEIEASAPVPPFELVAARVAGALAAMALPSVGVLLFCAGGQMLHGNVWALLQAAVLLAGVVLPAALVAAALSAFAGSLLPRALARIAAIVAWFGVLFLGVFVPTPTAGGGLRVHIAADPVAQVLFGSTPLLDSPESAVTAATPLEAIALLALKLAAAVALLAAAGAIARKRTYRRR</sequence>
<evidence type="ECO:0000313" key="2">
    <source>
        <dbReference type="Proteomes" id="UP000254000"/>
    </source>
</evidence>
<dbReference type="AlphaFoldDB" id="A0A369LS13"/>